<evidence type="ECO:0000256" key="3">
    <source>
        <dbReference type="ARBA" id="ARBA00022759"/>
    </source>
</evidence>
<accession>A0A2W5V853</accession>
<keyword evidence="2" id="KW-0540">Nuclease</keyword>
<feature type="domain" description="Endoribonuclease YicC-like N-terminal" evidence="6">
    <location>
        <begin position="2"/>
        <end position="156"/>
    </location>
</feature>
<name>A0A2W5V853_9BACT</name>
<comment type="similarity">
    <text evidence="5">Belongs to the YicC/YloC family.</text>
</comment>
<dbReference type="EMBL" id="QFQP01000039">
    <property type="protein sequence ID" value="PZR06321.1"/>
    <property type="molecule type" value="Genomic_DNA"/>
</dbReference>
<evidence type="ECO:0000256" key="4">
    <source>
        <dbReference type="ARBA" id="ARBA00022801"/>
    </source>
</evidence>
<dbReference type="Pfam" id="PF03755">
    <property type="entry name" value="YicC-like_N"/>
    <property type="match status" value="1"/>
</dbReference>
<comment type="caution">
    <text evidence="8">The sequence shown here is derived from an EMBL/GenBank/DDBJ whole genome shotgun (WGS) entry which is preliminary data.</text>
</comment>
<dbReference type="Pfam" id="PF08340">
    <property type="entry name" value="YicC-like_C"/>
    <property type="match status" value="1"/>
</dbReference>
<feature type="domain" description="Endoribonuclease YicC-like C-terminal" evidence="7">
    <location>
        <begin position="174"/>
        <end position="292"/>
    </location>
</feature>
<dbReference type="InterPro" id="IPR005229">
    <property type="entry name" value="YicC/YloC-like"/>
</dbReference>
<keyword evidence="3" id="KW-0255">Endonuclease</keyword>
<evidence type="ECO:0000256" key="1">
    <source>
        <dbReference type="ARBA" id="ARBA00001968"/>
    </source>
</evidence>
<sequence length="292" mass="32549">MLRSMTGFGSGTATAGSESLTVEIRSVNHKFCEVKVRVPRELSALEPTLVKLVKDRVARGAIDVTVRRAARTSTGVVPQVDLPLAKEYLRAWRELGKELGLGESVSIRDIATSLNVIRLEEPQLPLEDANKAVEAALVIAIEQLHRMREKEGVALKADLSNRLGLVATWVKEVQALAPKAIEAYRARLSERIAELSQGLAVDPQRLAQEVAFFAERTDVAEEMTRLDSHLVQFEELLRSKEPSGRKMDFLVQEMHREVNTTGSKSQHADISARVMQLKAELERVREQVQNVE</sequence>
<evidence type="ECO:0000259" key="6">
    <source>
        <dbReference type="Pfam" id="PF03755"/>
    </source>
</evidence>
<keyword evidence="4" id="KW-0378">Hydrolase</keyword>
<protein>
    <submittedName>
        <fullName evidence="8">YicC family protein</fullName>
    </submittedName>
</protein>
<evidence type="ECO:0000313" key="9">
    <source>
        <dbReference type="Proteomes" id="UP000249061"/>
    </source>
</evidence>
<dbReference type="InterPro" id="IPR013551">
    <property type="entry name" value="YicC-like_C"/>
</dbReference>
<dbReference type="GO" id="GO:0016787">
    <property type="term" value="F:hydrolase activity"/>
    <property type="evidence" value="ECO:0007669"/>
    <property type="project" value="UniProtKB-KW"/>
</dbReference>
<dbReference type="NCBIfam" id="TIGR00255">
    <property type="entry name" value="YicC/YloC family endoribonuclease"/>
    <property type="match status" value="1"/>
</dbReference>
<dbReference type="PANTHER" id="PTHR30636:SF3">
    <property type="entry name" value="UPF0701 PROTEIN YICC"/>
    <property type="match status" value="1"/>
</dbReference>
<evidence type="ECO:0000313" key="8">
    <source>
        <dbReference type="EMBL" id="PZR06321.1"/>
    </source>
</evidence>
<evidence type="ECO:0000256" key="2">
    <source>
        <dbReference type="ARBA" id="ARBA00022722"/>
    </source>
</evidence>
<evidence type="ECO:0000256" key="5">
    <source>
        <dbReference type="ARBA" id="ARBA00035648"/>
    </source>
</evidence>
<dbReference type="PANTHER" id="PTHR30636">
    <property type="entry name" value="UPF0701 PROTEIN YICC"/>
    <property type="match status" value="1"/>
</dbReference>
<dbReference type="AlphaFoldDB" id="A0A2W5V853"/>
<dbReference type="GO" id="GO:0004521">
    <property type="term" value="F:RNA endonuclease activity"/>
    <property type="evidence" value="ECO:0007669"/>
    <property type="project" value="InterPro"/>
</dbReference>
<gene>
    <name evidence="8" type="ORF">DI536_30775</name>
</gene>
<dbReference type="Proteomes" id="UP000249061">
    <property type="component" value="Unassembled WGS sequence"/>
</dbReference>
<comment type="cofactor">
    <cofactor evidence="1">
        <name>a divalent metal cation</name>
        <dbReference type="ChEBI" id="CHEBI:60240"/>
    </cofactor>
</comment>
<proteinExistence type="inferred from homology"/>
<reference evidence="8 9" key="1">
    <citation type="submission" date="2017-08" db="EMBL/GenBank/DDBJ databases">
        <title>Infants hospitalized years apart are colonized by the same room-sourced microbial strains.</title>
        <authorList>
            <person name="Brooks B."/>
            <person name="Olm M.R."/>
            <person name="Firek B.A."/>
            <person name="Baker R."/>
            <person name="Thomas B.C."/>
            <person name="Morowitz M.J."/>
            <person name="Banfield J.F."/>
        </authorList>
    </citation>
    <scope>NUCLEOTIDE SEQUENCE [LARGE SCALE GENOMIC DNA]</scope>
    <source>
        <strain evidence="8">S2_003_000_R2_14</strain>
    </source>
</reference>
<dbReference type="InterPro" id="IPR013527">
    <property type="entry name" value="YicC-like_N"/>
</dbReference>
<organism evidence="8 9">
    <name type="scientific">Archangium gephyra</name>
    <dbReference type="NCBI Taxonomy" id="48"/>
    <lineage>
        <taxon>Bacteria</taxon>
        <taxon>Pseudomonadati</taxon>
        <taxon>Myxococcota</taxon>
        <taxon>Myxococcia</taxon>
        <taxon>Myxococcales</taxon>
        <taxon>Cystobacterineae</taxon>
        <taxon>Archangiaceae</taxon>
        <taxon>Archangium</taxon>
    </lineage>
</organism>
<evidence type="ECO:0000259" key="7">
    <source>
        <dbReference type="Pfam" id="PF08340"/>
    </source>
</evidence>